<dbReference type="NCBIfam" id="NF002458">
    <property type="entry name" value="PRK01641.1"/>
    <property type="match status" value="1"/>
</dbReference>
<evidence type="ECO:0000313" key="13">
    <source>
        <dbReference type="Proteomes" id="UP000070299"/>
    </source>
</evidence>
<evidence type="ECO:0000256" key="10">
    <source>
        <dbReference type="HAMAP-Rule" id="MF_01031"/>
    </source>
</evidence>
<dbReference type="Proteomes" id="UP000070299">
    <property type="component" value="Unassembled WGS sequence"/>
</dbReference>
<dbReference type="InterPro" id="IPR033940">
    <property type="entry name" value="IPMI_Swivel"/>
</dbReference>
<reference evidence="13" key="1">
    <citation type="submission" date="2016-02" db="EMBL/GenBank/DDBJ databases">
        <authorList>
            <person name="Schultz-Johansen M."/>
            <person name="Glaring M.A."/>
            <person name="Bech P.K."/>
            <person name="Stougaard P."/>
        </authorList>
    </citation>
    <scope>NUCLEOTIDE SEQUENCE [LARGE SCALE GENOMIC DNA]</scope>
    <source>
        <strain evidence="13">S66</strain>
    </source>
</reference>
<comment type="caution">
    <text evidence="12">The sequence shown here is derived from an EMBL/GenBank/DDBJ whole genome shotgun (WGS) entry which is preliminary data.</text>
</comment>
<dbReference type="EC" id="4.2.1.33" evidence="10"/>
<dbReference type="InterPro" id="IPR015928">
    <property type="entry name" value="Aconitase/3IPM_dehydase_swvl"/>
</dbReference>
<evidence type="ECO:0000256" key="2">
    <source>
        <dbReference type="ARBA" id="ARBA00002695"/>
    </source>
</evidence>
<dbReference type="GO" id="GO:0009098">
    <property type="term" value="P:L-leucine biosynthetic process"/>
    <property type="evidence" value="ECO:0007669"/>
    <property type="project" value="UniProtKB-UniRule"/>
</dbReference>
<dbReference type="Gene3D" id="3.20.19.10">
    <property type="entry name" value="Aconitase, domain 4"/>
    <property type="match status" value="1"/>
</dbReference>
<dbReference type="InterPro" id="IPR004431">
    <property type="entry name" value="3-IsopropMal_deHydase_ssu"/>
</dbReference>
<comment type="function">
    <text evidence="2 10">Catalyzes the isomerization between 2-isopropylmalate and 3-isopropylmalate, via the formation of 2-isopropylmaleate.</text>
</comment>
<keyword evidence="7 10" id="KW-0028">Amino-acid biosynthesis</keyword>
<evidence type="ECO:0000256" key="9">
    <source>
        <dbReference type="ARBA" id="ARBA00023304"/>
    </source>
</evidence>
<dbReference type="GO" id="GO:0016853">
    <property type="term" value="F:isomerase activity"/>
    <property type="evidence" value="ECO:0007669"/>
    <property type="project" value="UniProtKB-KW"/>
</dbReference>
<evidence type="ECO:0000313" key="12">
    <source>
        <dbReference type="EMBL" id="KXI28110.1"/>
    </source>
</evidence>
<evidence type="ECO:0000256" key="3">
    <source>
        <dbReference type="ARBA" id="ARBA00004729"/>
    </source>
</evidence>
<dbReference type="NCBIfam" id="TIGR00171">
    <property type="entry name" value="leuD"/>
    <property type="match status" value="1"/>
</dbReference>
<dbReference type="GO" id="GO:0009316">
    <property type="term" value="C:3-isopropylmalate dehydratase complex"/>
    <property type="evidence" value="ECO:0007669"/>
    <property type="project" value="InterPro"/>
</dbReference>
<dbReference type="FunFam" id="3.20.19.10:FF:000003">
    <property type="entry name" value="3-isopropylmalate dehydratase small subunit"/>
    <property type="match status" value="1"/>
</dbReference>
<evidence type="ECO:0000259" key="11">
    <source>
        <dbReference type="Pfam" id="PF00694"/>
    </source>
</evidence>
<evidence type="ECO:0000256" key="7">
    <source>
        <dbReference type="ARBA" id="ARBA00022605"/>
    </source>
</evidence>
<feature type="domain" description="Aconitase A/isopropylmalate dehydratase small subunit swivel" evidence="11">
    <location>
        <begin position="15"/>
        <end position="133"/>
    </location>
</feature>
<comment type="catalytic activity">
    <reaction evidence="1 10">
        <text>(2R,3S)-3-isopropylmalate = (2S)-2-isopropylmalate</text>
        <dbReference type="Rhea" id="RHEA:32287"/>
        <dbReference type="ChEBI" id="CHEBI:1178"/>
        <dbReference type="ChEBI" id="CHEBI:35121"/>
        <dbReference type="EC" id="4.2.1.33"/>
    </reaction>
</comment>
<dbReference type="InterPro" id="IPR000573">
    <property type="entry name" value="AconitaseA/IPMdHydase_ssu_swvl"/>
</dbReference>
<keyword evidence="9 10" id="KW-0100">Branched-chain amino acid biosynthesis</keyword>
<dbReference type="EMBL" id="LSNE01000007">
    <property type="protein sequence ID" value="KXI28110.1"/>
    <property type="molecule type" value="Genomic_DNA"/>
</dbReference>
<evidence type="ECO:0000256" key="1">
    <source>
        <dbReference type="ARBA" id="ARBA00000491"/>
    </source>
</evidence>
<protein>
    <recommendedName>
        <fullName evidence="10">3-isopropylmalate dehydratase small subunit</fullName>
        <ecNumber evidence="10">4.2.1.33</ecNumber>
    </recommendedName>
    <alternativeName>
        <fullName evidence="10">Alpha-IPM isomerase</fullName>
        <shortName evidence="10">IPMI</shortName>
    </alternativeName>
    <alternativeName>
        <fullName evidence="10">Isopropylmalate isomerase</fullName>
    </alternativeName>
</protein>
<keyword evidence="13" id="KW-1185">Reference proteome</keyword>
<dbReference type="PANTHER" id="PTHR43345:SF5">
    <property type="entry name" value="3-ISOPROPYLMALATE DEHYDRATASE SMALL SUBUNIT"/>
    <property type="match status" value="1"/>
</dbReference>
<keyword evidence="12" id="KW-0413">Isomerase</keyword>
<organism evidence="12 13">
    <name type="scientific">Paraglaciecola hydrolytica</name>
    <dbReference type="NCBI Taxonomy" id="1799789"/>
    <lineage>
        <taxon>Bacteria</taxon>
        <taxon>Pseudomonadati</taxon>
        <taxon>Pseudomonadota</taxon>
        <taxon>Gammaproteobacteria</taxon>
        <taxon>Alteromonadales</taxon>
        <taxon>Alteromonadaceae</taxon>
        <taxon>Paraglaciecola</taxon>
    </lineage>
</organism>
<dbReference type="Pfam" id="PF00694">
    <property type="entry name" value="Aconitase_C"/>
    <property type="match status" value="1"/>
</dbReference>
<comment type="similarity">
    <text evidence="4 10">Belongs to the LeuD family. LeuD type 1 subfamily.</text>
</comment>
<comment type="subunit">
    <text evidence="5 10">Heterodimer of LeuC and LeuD.</text>
</comment>
<name>A0A135ZZ05_9ALTE</name>
<dbReference type="HAMAP" id="MF_01031">
    <property type="entry name" value="LeuD_type1"/>
    <property type="match status" value="1"/>
</dbReference>
<evidence type="ECO:0000256" key="5">
    <source>
        <dbReference type="ARBA" id="ARBA00011271"/>
    </source>
</evidence>
<comment type="pathway">
    <text evidence="3 10">Amino-acid biosynthesis; L-leucine biosynthesis; L-leucine from 3-methyl-2-oxobutanoate: step 2/4.</text>
</comment>
<evidence type="ECO:0000256" key="4">
    <source>
        <dbReference type="ARBA" id="ARBA00009845"/>
    </source>
</evidence>
<evidence type="ECO:0000256" key="6">
    <source>
        <dbReference type="ARBA" id="ARBA00022430"/>
    </source>
</evidence>
<dbReference type="InterPro" id="IPR050075">
    <property type="entry name" value="LeuD"/>
</dbReference>
<gene>
    <name evidence="10 12" type="primary">leuD</name>
    <name evidence="12" type="ORF">AX660_17140</name>
</gene>
<proteinExistence type="inferred from homology"/>
<dbReference type="AlphaFoldDB" id="A0A135ZZ05"/>
<keyword evidence="6 10" id="KW-0432">Leucine biosynthesis</keyword>
<dbReference type="CDD" id="cd01577">
    <property type="entry name" value="IPMI_Swivel"/>
    <property type="match status" value="1"/>
</dbReference>
<evidence type="ECO:0000256" key="8">
    <source>
        <dbReference type="ARBA" id="ARBA00023239"/>
    </source>
</evidence>
<dbReference type="GO" id="GO:0003861">
    <property type="term" value="F:3-isopropylmalate dehydratase activity"/>
    <property type="evidence" value="ECO:0007669"/>
    <property type="project" value="UniProtKB-UniRule"/>
</dbReference>
<keyword evidence="8 10" id="KW-0456">Lyase</keyword>
<sequence>MNMNTQTTDAGINIHTGRIAPLNQANVDTDQIIPKQFLTAVTRSGYGKHLFHDWRYLDQHEQVLNPEFSLNKAEYQGASILLTRENFGCGSSREHAPWALDDYGFKIVIATSFADIFYGNCINNQLLPVQLKSNEIDQLFAAVAADPTVAVTVNLQEQSVTVNNLNFHFDIAEQHKTSLLKGLDAIGLTLELDAQITAFENNLPKWQTA</sequence>
<dbReference type="PANTHER" id="PTHR43345">
    <property type="entry name" value="3-ISOPROPYLMALATE DEHYDRATASE SMALL SUBUNIT 2-RELATED-RELATED"/>
    <property type="match status" value="1"/>
</dbReference>
<dbReference type="STRING" id="1799789.AX660_17140"/>
<dbReference type="UniPathway" id="UPA00048">
    <property type="reaction ID" value="UER00071"/>
</dbReference>
<dbReference type="SUPFAM" id="SSF52016">
    <property type="entry name" value="LeuD/IlvD-like"/>
    <property type="match status" value="1"/>
</dbReference>
<accession>A0A135ZZ05</accession>